<dbReference type="AlphaFoldDB" id="X6LIT6"/>
<reference evidence="1 2" key="1">
    <citation type="journal article" date="2013" name="Curr. Biol.">
        <title>The Genome of the Foraminiferan Reticulomyxa filosa.</title>
        <authorList>
            <person name="Glockner G."/>
            <person name="Hulsmann N."/>
            <person name="Schleicher M."/>
            <person name="Noegel A.A."/>
            <person name="Eichinger L."/>
            <person name="Gallinger C."/>
            <person name="Pawlowski J."/>
            <person name="Sierra R."/>
            <person name="Euteneuer U."/>
            <person name="Pillet L."/>
            <person name="Moustafa A."/>
            <person name="Platzer M."/>
            <person name="Groth M."/>
            <person name="Szafranski K."/>
            <person name="Schliwa M."/>
        </authorList>
    </citation>
    <scope>NUCLEOTIDE SEQUENCE [LARGE SCALE GENOMIC DNA]</scope>
</reference>
<evidence type="ECO:0000313" key="1">
    <source>
        <dbReference type="EMBL" id="ETO00620.1"/>
    </source>
</evidence>
<protein>
    <submittedName>
        <fullName evidence="1">Uncharacterized protein</fullName>
    </submittedName>
</protein>
<dbReference type="Proteomes" id="UP000023152">
    <property type="component" value="Unassembled WGS sequence"/>
</dbReference>
<gene>
    <name evidence="1" type="ORF">RFI_36820</name>
</gene>
<accession>X6LIT6</accession>
<evidence type="ECO:0000313" key="2">
    <source>
        <dbReference type="Proteomes" id="UP000023152"/>
    </source>
</evidence>
<comment type="caution">
    <text evidence="1">The sequence shown here is derived from an EMBL/GenBank/DDBJ whole genome shotgun (WGS) entry which is preliminary data.</text>
</comment>
<sequence length="225" mass="25742">MNMVLALLFKQSNKANFYNMRLALESFFTNALLCKVQQLPKKKENNQYKPNTHKTTLFKKKILSSRTKQIRFPIVVSPDIEVNLIIVDKVCNCQDPSKWITKKGIIKKKNMTPQLRPVTETLQRRLDASRPQHTPSHNEEIFFEVGDCVLLKDKTTGQSQLFSFHINILSALSVLNLGVFKKNIYKHICICKYIHIRQTNMLNVPIIGLELLDSIANGGDGRFGG</sequence>
<dbReference type="EMBL" id="ASPP01040520">
    <property type="protein sequence ID" value="ETO00620.1"/>
    <property type="molecule type" value="Genomic_DNA"/>
</dbReference>
<proteinExistence type="predicted"/>
<organism evidence="1 2">
    <name type="scientific">Reticulomyxa filosa</name>
    <dbReference type="NCBI Taxonomy" id="46433"/>
    <lineage>
        <taxon>Eukaryota</taxon>
        <taxon>Sar</taxon>
        <taxon>Rhizaria</taxon>
        <taxon>Retaria</taxon>
        <taxon>Foraminifera</taxon>
        <taxon>Monothalamids</taxon>
        <taxon>Reticulomyxidae</taxon>
        <taxon>Reticulomyxa</taxon>
    </lineage>
</organism>
<keyword evidence="2" id="KW-1185">Reference proteome</keyword>
<name>X6LIT6_RETFI</name>